<organism evidence="2 3">
    <name type="scientific">Paraclostridium bifermentans ATCC 638 = DSM 14991</name>
    <dbReference type="NCBI Taxonomy" id="1233171"/>
    <lineage>
        <taxon>Bacteria</taxon>
        <taxon>Bacillati</taxon>
        <taxon>Bacillota</taxon>
        <taxon>Clostridia</taxon>
        <taxon>Peptostreptococcales</taxon>
        <taxon>Peptostreptococcaceae</taxon>
        <taxon>Paraclostridium</taxon>
    </lineage>
</organism>
<dbReference type="EMBL" id="AVNC01000016">
    <property type="protein sequence ID" value="EQK41191.1"/>
    <property type="molecule type" value="Genomic_DNA"/>
</dbReference>
<accession>T4VK99</accession>
<gene>
    <name evidence="2" type="ORF">C672_2932</name>
</gene>
<dbReference type="AlphaFoldDB" id="T4VK99"/>
<name>T4VK99_PARBF</name>
<dbReference type="InterPro" id="IPR057708">
    <property type="entry name" value="DUF7948"/>
</dbReference>
<protein>
    <submittedName>
        <fullName evidence="2">Beta-propeller repeat family protein</fullName>
    </submittedName>
</protein>
<dbReference type="InterPro" id="IPR052918">
    <property type="entry name" value="Motility_Chemotaxis_Reg"/>
</dbReference>
<evidence type="ECO:0000259" key="1">
    <source>
        <dbReference type="Pfam" id="PF25778"/>
    </source>
</evidence>
<comment type="caution">
    <text evidence="2">The sequence shown here is derived from an EMBL/GenBank/DDBJ whole genome shotgun (WGS) entry which is preliminary data.</text>
</comment>
<reference evidence="2 3" key="1">
    <citation type="submission" date="2013-06" db="EMBL/GenBank/DDBJ databases">
        <authorList>
            <person name="Walk S."/>
            <person name="Aronoff D."/>
            <person name="Young V.Y."/>
            <person name="Marsh J."/>
            <person name="Harrison L."/>
            <person name="Daugherty S.C."/>
            <person name="Shefchek K.A."/>
            <person name="Hine E.E."/>
            <person name="Tallon L.J."/>
            <person name="Sadzewicz L.K."/>
            <person name="Rasko D.A."/>
        </authorList>
    </citation>
    <scope>NUCLEOTIDE SEQUENCE [LARGE SCALE GENOMIC DNA]</scope>
    <source>
        <strain evidence="2 3">ATCC 638</strain>
    </source>
</reference>
<dbReference type="RefSeq" id="WP_021433976.1">
    <property type="nucleotide sequence ID" value="NZ_AVNC01000016.1"/>
</dbReference>
<dbReference type="InterPro" id="IPR010620">
    <property type="entry name" value="SBBP_repeat"/>
</dbReference>
<sequence>MNIQSDHLSTLESPYRFEKNLGQHFDDSKFFVKYGSYMLFFLKDKITIGIINPFSEYELNDHISNLKNPKHPFSDPICNPVINFINLSFINFNSNVKLTGEDILQSKSNYFGHSLPKEGISSVPTFSKIKYTEIYNNIDLIFYFNEGLLEYDFIVKPGGNPNDIKFKFEGHENIKLDENGNIVISIGPSNFKIIKPSSYQIVDTFKNSIKSNFILNANEVLIDIDNYVDSIDLIIDPIFFFSTYLGGDAQTFGKAIAVDSSGSSYVTSYTGSSNFPITNPIIGSPYNGTWAIYVTKFDSTGNLVYSTYINGDGDDQSYGIAVDLYNNVYITGFTTSLDFPTTFNQGINPDGNKALFVTKLDSTGGNILYSVYIHGNGNDWGYAIALDSNDNAYITGNTTSSNYPSTYTVLNGNKNAVFITKIDSTGTNLPYSVYIDGNGDDWGLGIDVNALSEAYITGYTYSSDFPVINKLGPNNLSNASASVYIIKVNDLGTALPYSAYIHGNSFDISYDIALDSSSNAYITGYTQSTNFPANQLGPNALSGSPSVFVTKINSNLSSLLYSSYIHGNGNEISFAIDLDASNNAYITGYTSSLNFPTTLNIGPNSPNYAFAVFITEISSSGSSIPFSAYIHGNLFEIGFGIAVDNFNNIYATGYTGSSNFPTTRAYDSTLTGFTDAFVLKFSTQDDLLELIYDELTNPVYGLEAINNNFSTLAKFAWDLKFDNMKMQDELDCMNCKLNCILKILKCNK</sequence>
<evidence type="ECO:0000313" key="3">
    <source>
        <dbReference type="Proteomes" id="UP000015688"/>
    </source>
</evidence>
<evidence type="ECO:0000313" key="2">
    <source>
        <dbReference type="EMBL" id="EQK41191.1"/>
    </source>
</evidence>
<proteinExistence type="predicted"/>
<dbReference type="GeneID" id="67471526"/>
<dbReference type="PATRIC" id="fig|1233171.3.peg.2819"/>
<dbReference type="Pfam" id="PF25778">
    <property type="entry name" value="DUF7948"/>
    <property type="match status" value="1"/>
</dbReference>
<dbReference type="PANTHER" id="PTHR35580">
    <property type="entry name" value="CELL SURFACE GLYCOPROTEIN (S-LAYER PROTEIN)-LIKE PROTEIN"/>
    <property type="match status" value="1"/>
</dbReference>
<dbReference type="Proteomes" id="UP000015688">
    <property type="component" value="Unassembled WGS sequence"/>
</dbReference>
<feature type="domain" description="DUF7948" evidence="1">
    <location>
        <begin position="17"/>
        <end position="238"/>
    </location>
</feature>
<dbReference type="Pfam" id="PF06739">
    <property type="entry name" value="SBBP"/>
    <property type="match status" value="5"/>
</dbReference>
<dbReference type="PANTHER" id="PTHR35580:SF1">
    <property type="entry name" value="PHYTASE-LIKE DOMAIN-CONTAINING PROTEIN"/>
    <property type="match status" value="1"/>
</dbReference>